<reference evidence="7 8" key="1">
    <citation type="submission" date="2013-08" db="EMBL/GenBank/DDBJ databases">
        <title>draft genome of Halomonas huanghegensis, strain BJGMM-B45T.</title>
        <authorList>
            <person name="Miao C."/>
            <person name="Wan Y."/>
            <person name="Jin W."/>
        </authorList>
    </citation>
    <scope>NUCLEOTIDE SEQUENCE [LARGE SCALE GENOMIC DNA]</scope>
    <source>
        <strain evidence="7 8">BJGMM-B45</strain>
    </source>
</reference>
<protein>
    <submittedName>
        <fullName evidence="7">Membrane protein</fullName>
    </submittedName>
</protein>
<feature type="transmembrane region" description="Helical" evidence="6">
    <location>
        <begin position="296"/>
        <end position="314"/>
    </location>
</feature>
<evidence type="ECO:0000256" key="3">
    <source>
        <dbReference type="ARBA" id="ARBA00022692"/>
    </source>
</evidence>
<evidence type="ECO:0000256" key="5">
    <source>
        <dbReference type="ARBA" id="ARBA00023136"/>
    </source>
</evidence>
<proteinExistence type="inferred from homology"/>
<sequence>MRRQWWIVAAVVAVALWFFVSIEPVLAPFFVSMVLAYLGDPLADRLEDRGLSRRLAVTVVFVLLILVVVLTLVLVVPILGRQFGQLVEAFPAILNWIQQTVLPEVQSLTGLDLSTDFDALRQAVVENWKETSTIAATLLAQVSRSGLALVGWLANLALIPVVTFYLLLDWDVLVGKVRRMLPRQWEPAAVRLAGECDEVLSAFLRGQLIVMLCLGVIYGIGLTLLGVRFGLLIGLLAGLASIVPYLGVIVGIAVAGVVTFFQFHDWLMLVGVGVVFGFGQLMESVVLQPKLLGDKIGLHPVAVIFAVLAGGQLFGFTGVLLALPVAAMVMVILRYLLENYKNSTLYDAGQKTPQRSSVPSSDEETS</sequence>
<feature type="transmembrane region" description="Helical" evidence="6">
    <location>
        <begin position="147"/>
        <end position="168"/>
    </location>
</feature>
<dbReference type="GO" id="GO:0016020">
    <property type="term" value="C:membrane"/>
    <property type="evidence" value="ECO:0007669"/>
    <property type="project" value="UniProtKB-SubCell"/>
</dbReference>
<dbReference type="KEGG" id="hhu:AR456_08565"/>
<dbReference type="EMBL" id="AVBC01000055">
    <property type="protein sequence ID" value="ERL49262.1"/>
    <property type="molecule type" value="Genomic_DNA"/>
</dbReference>
<feature type="transmembrane region" description="Helical" evidence="6">
    <location>
        <begin position="234"/>
        <end position="260"/>
    </location>
</feature>
<dbReference type="eggNOG" id="COG0628">
    <property type="taxonomic scope" value="Bacteria"/>
</dbReference>
<dbReference type="RefSeq" id="WP_021821012.1">
    <property type="nucleotide sequence ID" value="NZ_AVBC01000055.1"/>
</dbReference>
<evidence type="ECO:0000313" key="7">
    <source>
        <dbReference type="EMBL" id="ERL49262.1"/>
    </source>
</evidence>
<evidence type="ECO:0000256" key="2">
    <source>
        <dbReference type="ARBA" id="ARBA00009773"/>
    </source>
</evidence>
<feature type="transmembrane region" description="Helical" evidence="6">
    <location>
        <begin position="208"/>
        <end position="227"/>
    </location>
</feature>
<dbReference type="STRING" id="1178482.AR456_08565"/>
<keyword evidence="4 6" id="KW-1133">Transmembrane helix</keyword>
<dbReference type="InterPro" id="IPR002549">
    <property type="entry name" value="AI-2E-like"/>
</dbReference>
<evidence type="ECO:0000256" key="6">
    <source>
        <dbReference type="SAM" id="Phobius"/>
    </source>
</evidence>
<dbReference type="GO" id="GO:0055085">
    <property type="term" value="P:transmembrane transport"/>
    <property type="evidence" value="ECO:0007669"/>
    <property type="project" value="TreeGrafter"/>
</dbReference>
<dbReference type="Proteomes" id="UP000019113">
    <property type="component" value="Unassembled WGS sequence"/>
</dbReference>
<dbReference type="OrthoDB" id="5792512at2"/>
<name>W1N0Z8_9GAMM</name>
<feature type="transmembrane region" description="Helical" evidence="6">
    <location>
        <begin position="55"/>
        <end position="79"/>
    </location>
</feature>
<feature type="transmembrane region" description="Helical" evidence="6">
    <location>
        <begin position="266"/>
        <end position="287"/>
    </location>
</feature>
<dbReference type="Pfam" id="PF01594">
    <property type="entry name" value="AI-2E_transport"/>
    <property type="match status" value="1"/>
</dbReference>
<comment type="caution">
    <text evidence="7">The sequence shown here is derived from an EMBL/GenBank/DDBJ whole genome shotgun (WGS) entry which is preliminary data.</text>
</comment>
<comment type="similarity">
    <text evidence="2">Belongs to the autoinducer-2 exporter (AI-2E) (TC 2.A.86) family.</text>
</comment>
<dbReference type="AlphaFoldDB" id="W1N0Z8"/>
<evidence type="ECO:0000256" key="1">
    <source>
        <dbReference type="ARBA" id="ARBA00004141"/>
    </source>
</evidence>
<evidence type="ECO:0000256" key="4">
    <source>
        <dbReference type="ARBA" id="ARBA00022989"/>
    </source>
</evidence>
<dbReference type="PATRIC" id="fig|1178482.3.peg.4043"/>
<organism evidence="7 8">
    <name type="scientific">Halomonas huangheensis</name>
    <dbReference type="NCBI Taxonomy" id="1178482"/>
    <lineage>
        <taxon>Bacteria</taxon>
        <taxon>Pseudomonadati</taxon>
        <taxon>Pseudomonadota</taxon>
        <taxon>Gammaproteobacteria</taxon>
        <taxon>Oceanospirillales</taxon>
        <taxon>Halomonadaceae</taxon>
        <taxon>Halomonas</taxon>
    </lineage>
</organism>
<accession>W1N0Z8</accession>
<keyword evidence="5 6" id="KW-0472">Membrane</keyword>
<dbReference type="PANTHER" id="PTHR21716:SF64">
    <property type="entry name" value="AI-2 TRANSPORT PROTEIN TQSA"/>
    <property type="match status" value="1"/>
</dbReference>
<gene>
    <name evidence="7" type="ORF">BJB45_07250</name>
</gene>
<keyword evidence="3 6" id="KW-0812">Transmembrane</keyword>
<evidence type="ECO:0000313" key="8">
    <source>
        <dbReference type="Proteomes" id="UP000019113"/>
    </source>
</evidence>
<dbReference type="PANTHER" id="PTHR21716">
    <property type="entry name" value="TRANSMEMBRANE PROTEIN"/>
    <property type="match status" value="1"/>
</dbReference>
<feature type="transmembrane region" description="Helical" evidence="6">
    <location>
        <begin position="7"/>
        <end position="35"/>
    </location>
</feature>
<keyword evidence="8" id="KW-1185">Reference proteome</keyword>
<comment type="subcellular location">
    <subcellularLocation>
        <location evidence="1">Membrane</location>
        <topology evidence="1">Multi-pass membrane protein</topology>
    </subcellularLocation>
</comment>